<feature type="non-terminal residue" evidence="1">
    <location>
        <position position="401"/>
    </location>
</feature>
<dbReference type="PANTHER" id="PTHR12558:SF13">
    <property type="entry name" value="CELL DIVISION CYCLE PROTEIN 27 HOMOLOG"/>
    <property type="match status" value="1"/>
</dbReference>
<feature type="non-terminal residue" evidence="1">
    <location>
        <position position="1"/>
    </location>
</feature>
<evidence type="ECO:0000313" key="1">
    <source>
        <dbReference type="EMBL" id="GAI07593.1"/>
    </source>
</evidence>
<dbReference type="EMBL" id="BARV01007409">
    <property type="protein sequence ID" value="GAI07593.1"/>
    <property type="molecule type" value="Genomic_DNA"/>
</dbReference>
<sequence>AFENYKEIWLNYPLNEYSEIAWENLNKLAEDSSIEPFIPTANQVYNRGKIFFSIYHYYSALDEFNRILQEDYLNYLSLELHSKTLFKIGMCYFRLRDYNQAKYYLTLSYEKYPSGSVADDSLYYMGMALTSLNMNDDAISYYQKLLKLFPSSNFSDDALYRIGRIYSLRGDFINAASYFKRVSTDYPYGDKLPDVLWELGLIQYRSDDYSSAKITFSNYASSYKGTSLEEKGLLWQAKCYQKLGDNNKAAELYKKIIDLNSYSYYTFASREMLEEMNEEVQIKKINTLLNPENPRIAGIIPDIYAILEEDSYIEGSEINHIDKAIELLKLGFFDSASLETEAGSSEFEENPARTLEIATLFLKSNDYSNSINIIGKNLKQLKSGLNEPYTDYLYYLYYPYG</sequence>
<dbReference type="InterPro" id="IPR019734">
    <property type="entry name" value="TPR_rpt"/>
</dbReference>
<dbReference type="Gene3D" id="1.25.40.10">
    <property type="entry name" value="Tetratricopeptide repeat domain"/>
    <property type="match status" value="2"/>
</dbReference>
<dbReference type="PROSITE" id="PS50005">
    <property type="entry name" value="TPR"/>
    <property type="match status" value="2"/>
</dbReference>
<proteinExistence type="predicted"/>
<dbReference type="InterPro" id="IPR011990">
    <property type="entry name" value="TPR-like_helical_dom_sf"/>
</dbReference>
<dbReference type="SMART" id="SM00028">
    <property type="entry name" value="TPR"/>
    <property type="match status" value="5"/>
</dbReference>
<organism evidence="1">
    <name type="scientific">marine sediment metagenome</name>
    <dbReference type="NCBI Taxonomy" id="412755"/>
    <lineage>
        <taxon>unclassified sequences</taxon>
        <taxon>metagenomes</taxon>
        <taxon>ecological metagenomes</taxon>
    </lineage>
</organism>
<accession>X1KLN5</accession>
<reference evidence="1" key="1">
    <citation type="journal article" date="2014" name="Front. Microbiol.">
        <title>High frequency of phylogenetically diverse reductive dehalogenase-homologous genes in deep subseafloor sedimentary metagenomes.</title>
        <authorList>
            <person name="Kawai M."/>
            <person name="Futagami T."/>
            <person name="Toyoda A."/>
            <person name="Takaki Y."/>
            <person name="Nishi S."/>
            <person name="Hori S."/>
            <person name="Arai W."/>
            <person name="Tsubouchi T."/>
            <person name="Morono Y."/>
            <person name="Uchiyama I."/>
            <person name="Ito T."/>
            <person name="Fujiyama A."/>
            <person name="Inagaki F."/>
            <person name="Takami H."/>
        </authorList>
    </citation>
    <scope>NUCLEOTIDE SEQUENCE</scope>
    <source>
        <strain evidence="1">Expedition CK06-06</strain>
    </source>
</reference>
<name>X1KLN5_9ZZZZ</name>
<dbReference type="Pfam" id="PF13174">
    <property type="entry name" value="TPR_6"/>
    <property type="match status" value="4"/>
</dbReference>
<dbReference type="SUPFAM" id="SSF48452">
    <property type="entry name" value="TPR-like"/>
    <property type="match status" value="2"/>
</dbReference>
<gene>
    <name evidence="1" type="ORF">S06H3_15094</name>
</gene>
<comment type="caution">
    <text evidence="1">The sequence shown here is derived from an EMBL/GenBank/DDBJ whole genome shotgun (WGS) entry which is preliminary data.</text>
</comment>
<dbReference type="AlphaFoldDB" id="X1KLN5"/>
<protein>
    <submittedName>
        <fullName evidence="1">Uncharacterized protein</fullName>
    </submittedName>
</protein>
<dbReference type="PANTHER" id="PTHR12558">
    <property type="entry name" value="CELL DIVISION CYCLE 16,23,27"/>
    <property type="match status" value="1"/>
</dbReference>